<organism evidence="2">
    <name type="scientific">marine sediment metagenome</name>
    <dbReference type="NCBI Taxonomy" id="412755"/>
    <lineage>
        <taxon>unclassified sequences</taxon>
        <taxon>metagenomes</taxon>
        <taxon>ecological metagenomes</taxon>
    </lineage>
</organism>
<proteinExistence type="predicted"/>
<evidence type="ECO:0000313" key="2">
    <source>
        <dbReference type="EMBL" id="GAH64061.1"/>
    </source>
</evidence>
<dbReference type="GO" id="GO:0005737">
    <property type="term" value="C:cytoplasm"/>
    <property type="evidence" value="ECO:0007669"/>
    <property type="project" value="TreeGrafter"/>
</dbReference>
<comment type="caution">
    <text evidence="2">The sequence shown here is derived from an EMBL/GenBank/DDBJ whole genome shotgun (WGS) entry which is preliminary data.</text>
</comment>
<dbReference type="PANTHER" id="PTHR48079">
    <property type="entry name" value="PROTEIN YEEZ"/>
    <property type="match status" value="1"/>
</dbReference>
<name>X1H1P1_9ZZZZ</name>
<dbReference type="PANTHER" id="PTHR48079:SF6">
    <property type="entry name" value="NAD(P)-BINDING DOMAIN-CONTAINING PROTEIN-RELATED"/>
    <property type="match status" value="1"/>
</dbReference>
<gene>
    <name evidence="2" type="ORF">S03H2_48390</name>
</gene>
<dbReference type="GO" id="GO:0004029">
    <property type="term" value="F:aldehyde dehydrogenase (NAD+) activity"/>
    <property type="evidence" value="ECO:0007669"/>
    <property type="project" value="TreeGrafter"/>
</dbReference>
<dbReference type="InterPro" id="IPR036291">
    <property type="entry name" value="NAD(P)-bd_dom_sf"/>
</dbReference>
<dbReference type="EMBL" id="BARU01030505">
    <property type="protein sequence ID" value="GAH64061.1"/>
    <property type="molecule type" value="Genomic_DNA"/>
</dbReference>
<evidence type="ECO:0000259" key="1">
    <source>
        <dbReference type="Pfam" id="PF01370"/>
    </source>
</evidence>
<dbReference type="Pfam" id="PF01370">
    <property type="entry name" value="Epimerase"/>
    <property type="match status" value="1"/>
</dbReference>
<feature type="non-terminal residue" evidence="2">
    <location>
        <position position="115"/>
    </location>
</feature>
<dbReference type="SUPFAM" id="SSF51735">
    <property type="entry name" value="NAD(P)-binding Rossmann-fold domains"/>
    <property type="match status" value="1"/>
</dbReference>
<protein>
    <recommendedName>
        <fullName evidence="1">NAD-dependent epimerase/dehydratase domain-containing protein</fullName>
    </recommendedName>
</protein>
<accession>X1H1P1</accession>
<dbReference type="AlphaFoldDB" id="X1H1P1"/>
<dbReference type="InterPro" id="IPR051783">
    <property type="entry name" value="NAD(P)-dependent_oxidoreduct"/>
</dbReference>
<sequence length="115" mass="12720">MKALVTGGTGFTGSHLVRSLIEEGMKVRVLARPTSKTDFLRNLDAEVVIGDISERDDVDRAVKGMDKVFNIAAAFRESNLPEKTYWAINYNGTKNILEACLKYNVSRLVHCSTIG</sequence>
<feature type="domain" description="NAD-dependent epimerase/dehydratase" evidence="1">
    <location>
        <begin position="3"/>
        <end position="113"/>
    </location>
</feature>
<reference evidence="2" key="1">
    <citation type="journal article" date="2014" name="Front. Microbiol.">
        <title>High frequency of phylogenetically diverse reductive dehalogenase-homologous genes in deep subseafloor sedimentary metagenomes.</title>
        <authorList>
            <person name="Kawai M."/>
            <person name="Futagami T."/>
            <person name="Toyoda A."/>
            <person name="Takaki Y."/>
            <person name="Nishi S."/>
            <person name="Hori S."/>
            <person name="Arai W."/>
            <person name="Tsubouchi T."/>
            <person name="Morono Y."/>
            <person name="Uchiyama I."/>
            <person name="Ito T."/>
            <person name="Fujiyama A."/>
            <person name="Inagaki F."/>
            <person name="Takami H."/>
        </authorList>
    </citation>
    <scope>NUCLEOTIDE SEQUENCE</scope>
    <source>
        <strain evidence="2">Expedition CK06-06</strain>
    </source>
</reference>
<dbReference type="Gene3D" id="3.40.50.720">
    <property type="entry name" value="NAD(P)-binding Rossmann-like Domain"/>
    <property type="match status" value="1"/>
</dbReference>
<dbReference type="InterPro" id="IPR001509">
    <property type="entry name" value="Epimerase_deHydtase"/>
</dbReference>